<dbReference type="AlphaFoldDB" id="A0A432XBY1"/>
<accession>A0A432XBY1</accession>
<gene>
    <name evidence="2" type="ORF">CWE21_12290</name>
</gene>
<dbReference type="Proteomes" id="UP000286678">
    <property type="component" value="Unassembled WGS sequence"/>
</dbReference>
<organism evidence="2 3">
    <name type="scientific">Pseudidiomarina aquimaris</name>
    <dbReference type="NCBI Taxonomy" id="641841"/>
    <lineage>
        <taxon>Bacteria</taxon>
        <taxon>Pseudomonadati</taxon>
        <taxon>Pseudomonadota</taxon>
        <taxon>Gammaproteobacteria</taxon>
        <taxon>Alteromonadales</taxon>
        <taxon>Idiomarinaceae</taxon>
        <taxon>Pseudidiomarina</taxon>
    </lineage>
</organism>
<feature type="transmembrane region" description="Helical" evidence="1">
    <location>
        <begin position="78"/>
        <end position="97"/>
    </location>
</feature>
<keyword evidence="1" id="KW-1133">Transmembrane helix</keyword>
<feature type="transmembrane region" description="Helical" evidence="1">
    <location>
        <begin position="152"/>
        <end position="185"/>
    </location>
</feature>
<keyword evidence="1" id="KW-0472">Membrane</keyword>
<feature type="transmembrane region" description="Helical" evidence="1">
    <location>
        <begin position="37"/>
        <end position="58"/>
    </location>
</feature>
<evidence type="ECO:0000256" key="1">
    <source>
        <dbReference type="SAM" id="Phobius"/>
    </source>
</evidence>
<evidence type="ECO:0000313" key="3">
    <source>
        <dbReference type="Proteomes" id="UP000286678"/>
    </source>
</evidence>
<keyword evidence="3" id="KW-1185">Reference proteome</keyword>
<name>A0A432XBY1_9GAMM</name>
<sequence length="204" mass="22983">MFGVILAPLAIVIFVILNYKVFGYFPPFIRTFENYPYLLVGTLSIGFGIIEGTVWYLFAKSEANNNGASGKLIQRVVISYVAVTLAAFSWFGAILFIGTSGVKFGQEFWKFSIDSFMLYTWAILFLIRWGIQIFMSFVMIKFGRSGSWVRLIGFLCLGTAITYLSIFLMPIGAYIGTPLLLLALCRYFMLDKKKLSACNNSVSY</sequence>
<protein>
    <submittedName>
        <fullName evidence="2">Uncharacterized protein</fullName>
    </submittedName>
</protein>
<reference evidence="3" key="1">
    <citation type="journal article" date="2018" name="Front. Microbiol.">
        <title>Genome-Based Analysis Reveals the Taxonomy and Diversity of the Family Idiomarinaceae.</title>
        <authorList>
            <person name="Liu Y."/>
            <person name="Lai Q."/>
            <person name="Shao Z."/>
        </authorList>
    </citation>
    <scope>NUCLEOTIDE SEQUENCE [LARGE SCALE GENOMIC DNA]</scope>
    <source>
        <strain evidence="3">SW15</strain>
    </source>
</reference>
<proteinExistence type="predicted"/>
<evidence type="ECO:0000313" key="2">
    <source>
        <dbReference type="EMBL" id="RUO46156.1"/>
    </source>
</evidence>
<comment type="caution">
    <text evidence="2">The sequence shown here is derived from an EMBL/GenBank/DDBJ whole genome shotgun (WGS) entry which is preliminary data.</text>
</comment>
<feature type="transmembrane region" description="Helical" evidence="1">
    <location>
        <begin position="118"/>
        <end position="140"/>
    </location>
</feature>
<feature type="transmembrane region" description="Helical" evidence="1">
    <location>
        <begin position="6"/>
        <end position="25"/>
    </location>
</feature>
<keyword evidence="1" id="KW-0812">Transmembrane</keyword>
<dbReference type="EMBL" id="PIPT01000010">
    <property type="protein sequence ID" value="RUO46156.1"/>
    <property type="molecule type" value="Genomic_DNA"/>
</dbReference>